<reference evidence="2 3" key="1">
    <citation type="submission" date="2019-09" db="EMBL/GenBank/DDBJ databases">
        <authorList>
            <person name="Cao W.R."/>
        </authorList>
    </citation>
    <scope>NUCLEOTIDE SEQUENCE [LARGE SCALE GENOMIC DNA]</scope>
    <source>
        <strain evidence="3">a4</strain>
    </source>
</reference>
<accession>A0A7J5ARQ8</accession>
<dbReference type="OrthoDB" id="1201098at2"/>
<dbReference type="EMBL" id="WAAU01000003">
    <property type="protein sequence ID" value="KAB1160325.1"/>
    <property type="molecule type" value="Genomic_DNA"/>
</dbReference>
<comment type="caution">
    <text evidence="2">The sequence shown here is derived from an EMBL/GenBank/DDBJ whole genome shotgun (WGS) entry which is preliminary data.</text>
</comment>
<evidence type="ECO:0000313" key="2">
    <source>
        <dbReference type="EMBL" id="KAB1160325.1"/>
    </source>
</evidence>
<dbReference type="Pfam" id="PF14060">
    <property type="entry name" value="DUF4252"/>
    <property type="match status" value="1"/>
</dbReference>
<name>A0A7J5ARQ8_9FLAO</name>
<dbReference type="InterPro" id="IPR025348">
    <property type="entry name" value="DUF4252"/>
</dbReference>
<keyword evidence="3" id="KW-1185">Reference proteome</keyword>
<feature type="chain" id="PRO_5029468212" evidence="1">
    <location>
        <begin position="21"/>
        <end position="158"/>
    </location>
</feature>
<proteinExistence type="predicted"/>
<dbReference type="Proteomes" id="UP000467305">
    <property type="component" value="Unassembled WGS sequence"/>
</dbReference>
<dbReference type="AlphaFoldDB" id="A0A7J5ARQ8"/>
<organism evidence="2 3">
    <name type="scientific">Tenacibaculum aiptasiae</name>
    <dbReference type="NCBI Taxonomy" id="426481"/>
    <lineage>
        <taxon>Bacteria</taxon>
        <taxon>Pseudomonadati</taxon>
        <taxon>Bacteroidota</taxon>
        <taxon>Flavobacteriia</taxon>
        <taxon>Flavobacteriales</taxon>
        <taxon>Flavobacteriaceae</taxon>
        <taxon>Tenacibaculum</taxon>
    </lineage>
</organism>
<gene>
    <name evidence="2" type="ORF">F7018_00165</name>
</gene>
<keyword evidence="1" id="KW-0732">Signal</keyword>
<evidence type="ECO:0000256" key="1">
    <source>
        <dbReference type="SAM" id="SignalP"/>
    </source>
</evidence>
<feature type="signal peptide" evidence="1">
    <location>
        <begin position="1"/>
        <end position="20"/>
    </location>
</feature>
<sequence length="158" mass="17903">MKRILTALFCFFLVSLSAQEAKFKQFYKSHKDKSAFSINLSSSFAGSFLDDTDNKELKNLLEQSSDFKVMIFNNNNNDVSKDFRRFSRKNSLKTLVRAKDKGSKAEILFLEKKGYVREIIVRASGDSDKLVLLGIKTKITKDELASLLASSKNKVASR</sequence>
<dbReference type="RefSeq" id="WP_150897954.1">
    <property type="nucleotide sequence ID" value="NZ_WAAU01000003.1"/>
</dbReference>
<evidence type="ECO:0000313" key="3">
    <source>
        <dbReference type="Proteomes" id="UP000467305"/>
    </source>
</evidence>
<protein>
    <submittedName>
        <fullName evidence="2">DUF4252 domain-containing protein</fullName>
    </submittedName>
</protein>